<protein>
    <recommendedName>
        <fullName evidence="6">SD-repeat containing protein B domain-containing protein</fullName>
    </recommendedName>
</protein>
<dbReference type="PANTHER" id="PTHR23303:SF15">
    <property type="entry name" value="COLOSSIN-A"/>
    <property type="match status" value="1"/>
</dbReference>
<comment type="subcellular location">
    <subcellularLocation>
        <location evidence="1">Secreted</location>
    </subcellularLocation>
</comment>
<dbReference type="InterPro" id="IPR049804">
    <property type="entry name" value="Choice_anch_L"/>
</dbReference>
<feature type="compositionally biased region" description="Low complexity" evidence="4">
    <location>
        <begin position="346"/>
        <end position="612"/>
    </location>
</feature>
<keyword evidence="2" id="KW-0964">Secreted</keyword>
<dbReference type="Proteomes" id="UP001530377">
    <property type="component" value="Unassembled WGS sequence"/>
</dbReference>
<dbReference type="SUPFAM" id="SSF117074">
    <property type="entry name" value="Hypothetical protein PA1324"/>
    <property type="match status" value="9"/>
</dbReference>
<feature type="domain" description="SD-repeat containing protein B" evidence="6">
    <location>
        <begin position="851"/>
        <end position="923"/>
    </location>
</feature>
<evidence type="ECO:0000313" key="7">
    <source>
        <dbReference type="EMBL" id="KAL3811829.1"/>
    </source>
</evidence>
<feature type="domain" description="SD-repeat containing protein B" evidence="6">
    <location>
        <begin position="1102"/>
        <end position="1211"/>
    </location>
</feature>
<dbReference type="NCBIfam" id="NF038133">
    <property type="entry name" value="choice_anch_L"/>
    <property type="match status" value="1"/>
</dbReference>
<dbReference type="InterPro" id="IPR013783">
    <property type="entry name" value="Ig-like_fold"/>
</dbReference>
<feature type="signal peptide" evidence="5">
    <location>
        <begin position="1"/>
        <end position="26"/>
    </location>
</feature>
<evidence type="ECO:0000256" key="1">
    <source>
        <dbReference type="ARBA" id="ARBA00004613"/>
    </source>
</evidence>
<proteinExistence type="predicted"/>
<comment type="caution">
    <text evidence="7">The sequence shown here is derived from an EMBL/GenBank/DDBJ whole genome shotgun (WGS) entry which is preliminary data.</text>
</comment>
<evidence type="ECO:0000256" key="3">
    <source>
        <dbReference type="ARBA" id="ARBA00022729"/>
    </source>
</evidence>
<reference evidence="7 8" key="1">
    <citation type="submission" date="2024-10" db="EMBL/GenBank/DDBJ databases">
        <title>Updated reference genomes for cyclostephanoid diatoms.</title>
        <authorList>
            <person name="Roberts W.R."/>
            <person name="Alverson A.J."/>
        </authorList>
    </citation>
    <scope>NUCLEOTIDE SEQUENCE [LARGE SCALE GENOMIC DNA]</scope>
    <source>
        <strain evidence="7 8">AJA228-03</strain>
    </source>
</reference>
<feature type="domain" description="SD-repeat containing protein B" evidence="6">
    <location>
        <begin position="735"/>
        <end position="813"/>
    </location>
</feature>
<evidence type="ECO:0000313" key="8">
    <source>
        <dbReference type="Proteomes" id="UP001530377"/>
    </source>
</evidence>
<dbReference type="GO" id="GO:0005576">
    <property type="term" value="C:extracellular region"/>
    <property type="evidence" value="ECO:0007669"/>
    <property type="project" value="UniProtKB-SubCell"/>
</dbReference>
<name>A0ABD3RGA7_9STRA</name>
<dbReference type="PANTHER" id="PTHR23303">
    <property type="entry name" value="CARBOXYPEPTIDASE REGULATORY REGION-CONTAINING"/>
    <property type="match status" value="1"/>
</dbReference>
<feature type="chain" id="PRO_5044849815" description="SD-repeat containing protein B domain-containing protein" evidence="5">
    <location>
        <begin position="27"/>
        <end position="2126"/>
    </location>
</feature>
<keyword evidence="3 5" id="KW-0732">Signal</keyword>
<dbReference type="InterPro" id="IPR051417">
    <property type="entry name" value="SDr/BOS_complex"/>
</dbReference>
<dbReference type="EMBL" id="JALLPB020000231">
    <property type="protein sequence ID" value="KAL3811829.1"/>
    <property type="molecule type" value="Genomic_DNA"/>
</dbReference>
<organism evidence="7 8">
    <name type="scientific">Cyclostephanos tholiformis</name>
    <dbReference type="NCBI Taxonomy" id="382380"/>
    <lineage>
        <taxon>Eukaryota</taxon>
        <taxon>Sar</taxon>
        <taxon>Stramenopiles</taxon>
        <taxon>Ochrophyta</taxon>
        <taxon>Bacillariophyta</taxon>
        <taxon>Coscinodiscophyceae</taxon>
        <taxon>Thalassiosirophycidae</taxon>
        <taxon>Stephanodiscales</taxon>
        <taxon>Stephanodiscaceae</taxon>
        <taxon>Cyclostephanos</taxon>
    </lineage>
</organism>
<evidence type="ECO:0000256" key="4">
    <source>
        <dbReference type="SAM" id="MobiDB-lite"/>
    </source>
</evidence>
<feature type="domain" description="SD-repeat containing protein B" evidence="6">
    <location>
        <begin position="1467"/>
        <end position="1559"/>
    </location>
</feature>
<keyword evidence="8" id="KW-1185">Reference proteome</keyword>
<accession>A0ABD3RGA7</accession>
<feature type="domain" description="SD-repeat containing protein B" evidence="6">
    <location>
        <begin position="1580"/>
        <end position="1691"/>
    </location>
</feature>
<gene>
    <name evidence="7" type="ORF">ACHAXA_004256</name>
</gene>
<feature type="region of interest" description="Disordered" evidence="4">
    <location>
        <begin position="30"/>
        <end position="50"/>
    </location>
</feature>
<evidence type="ECO:0000259" key="6">
    <source>
        <dbReference type="Pfam" id="PF17210"/>
    </source>
</evidence>
<evidence type="ECO:0000256" key="5">
    <source>
        <dbReference type="SAM" id="SignalP"/>
    </source>
</evidence>
<dbReference type="Gene3D" id="2.60.40.10">
    <property type="entry name" value="Immunoglobulins"/>
    <property type="match status" value="9"/>
</dbReference>
<feature type="domain" description="SD-repeat containing protein B" evidence="6">
    <location>
        <begin position="1332"/>
        <end position="1457"/>
    </location>
</feature>
<feature type="domain" description="SD-repeat containing protein B" evidence="6">
    <location>
        <begin position="1219"/>
        <end position="1327"/>
    </location>
</feature>
<dbReference type="Pfam" id="PF17210">
    <property type="entry name" value="SdrD_B"/>
    <property type="match status" value="9"/>
</dbReference>
<sequence>MTIIISQVYLLSALLAGTVSVDHVTAQVPTRVPTSKKPTTRKPVAPVGTQPPNLNLMQFTTGVTKEQLVNNLIATNGDIEFRNIQDTGNLAACAALYTGGETLGTLMKRGPGPDYDLVTDAAGNYIPTTTNIAPSVGIILSSGDPRYFNWNDKDDMTKVHSETSVTFHSLVKDLRTDVNAQSGRSNSFYDACAISFEFRCTSDAYVPTVSFKYAFGSEEYYEYVDSAFNDAFGFYLNNKNIARLPSTTTNSSIVSINNVNYNENKHSSAEGDAIIACMAETIGVIPFMLDPWSEPSFDRKRWEREEKSGGNRRDPILSFFLVPFDDHFILMLSFPSSVFDYTEPTLAPTTTKPTSKPSSTPTSIPSFQPTTSKPTSTPSDRPTTLKPTSSPSSQPTTSMPTSTPTSSPTSSRPTTSKPTSNPTSQPTTSKPTTNPSSKPTTSQPTSTPSHGPSVSLEPSGSPSMEPSVSSEPSHGPSSKPTTLKPTSTPSFQPTTSKPTSVPTSSPSTSKPTSIPSSQPTSSKPTSTPSYQPTTSKPTSTPTSQPTTSKPTSTPTSEPTTSKPTSTPTSEPTTSKPTSIPSSRPTSSKPSSTPSSQPTTSKPSSSNPTSAPSAAGQIGPQRIWYDVDEDGLEDSTEGPLPGVNVTLWCTSANGIYIKLETVTTDVNGMYAFFQIQPSTCYISILPQLNGTNYTFSPVVPGGNQIYPNGTSPSSNVTYNSVNDDWRVGMYLPPATIGPNKVFDDKDGDGVRDPTEELLANVTVGLYCYHENGTALLTAINATDSKGEYFFYNVKPGACFIQVSPDVKNETYSFSPIVPNGNQIHANGTSSVVNIAWNAIVTNLDVGMYKPVTIGDKVWEDLDGDGFQDPDEPGRANVTVTLFNAAGATVATTTTDAMGMYKFTNLPPGTYGVRFLLPPPYEFSPVYEIFSSPGSLPPDFTLLDAVLAPIVLENSGAAPREGYIPTKSLQSGETSKSFDAGIYVPVIVGGTVFDDKNGNGIQDVEEPGLSGAKITATNTITGETHSIFSNSTGGYSLNLIPGGYIATVEPYSPDFVLSPLSSPETAKGNDFDPITKSTKEIFLRSGQSGLDSFDAGFYSPVTIESIVWDDVNANGIFDQGEIGYTGSMAVTLYTVNSTIPFKNTTTTSNGSFKFVDVPPGAYEIEFQKPTAGSAFTIQNAGNNDLKDSDVDPVTGRALLTVVSGADINDISAGITSLPSIGPNQVFEDDDGDGTFDAGEKGLPNVLVSLYNYENSLVATVLTDSKGAYSFVGLNPDIYYISVNKDPDFKFSPVVAGGNQFAPSVDSPFLNRSPPVTLALGMNDKTLLVGMYEPANLGNKVWNDLNGDGVQQSNEPGMTNVTVHLYDKSSLRISSTQTDVDGHYIFSELAPGNYSVKFILPDRYVFTIQAKSSFVIVDPTHPDNSTLYKDVTSDADRVTGMTPFKFIKSGEDNYSFDAGMFIPITVNGTTWHDLNADGVNEGNEPGLASVVVTLYDYEGDQVASTTTNANGVWKFEEMPPGTYHVKITPPTDPSGKVFLMSAKPANETLRSDFDLVTMKSTPKFIQGGSSPGGFFDSGLYLPATIGDRIWFDDTPNGIQDGDEDSYDESITANLYDALGYKMKETTTKTGSYSFTGVKPGTYSIEFILSNDDHKFTIPNAGNNTDLDSDVNPTTGRASVTVTSGEIKTNLDVGVMDFGPYYPDWTNDAQVCTNDGFDPLWLEIQKVNYLYKNKEACCKQHFWWRMTQCMANEEFKFYKNGNMCDNKINFEDWELNAPAAWTDTTMFDTIEECCANMFWFDYDGCVGRSPVTFKFEFCVDIERLPNPQDCQSADIFANVIEDSINEGCYHSLGLSNITYSNAGSSVESGDNTTADTNITRIGGVSLSKVQGSTVCGGSLAGQIFINDLTGTVANLSAAANNTLEVCGVITVKEEVCKNETCLREHYQKIKAELSHFVDDGDLSLAINRRATSRLPPVPELFNVIVVPSSLTTQNLLLPATVTGEINFKYYQGSNLETCEEKVVFKPYETSYDILYDCCKQHFQWNVNLCCTKGGGCPEINITSSTVTTTSSTSGQKVVLYYPTWVAGQLCGSKPADQIQSWEQSYSTRDECCEKHFNFGDDLLVCKSGNQ</sequence>
<evidence type="ECO:0000256" key="2">
    <source>
        <dbReference type="ARBA" id="ARBA00022525"/>
    </source>
</evidence>
<dbReference type="InterPro" id="IPR033764">
    <property type="entry name" value="Sdr_B"/>
</dbReference>
<feature type="region of interest" description="Disordered" evidence="4">
    <location>
        <begin position="346"/>
        <end position="620"/>
    </location>
</feature>
<feature type="domain" description="SD-repeat containing protein B" evidence="6">
    <location>
        <begin position="620"/>
        <end position="704"/>
    </location>
</feature>
<feature type="domain" description="SD-repeat containing protein B" evidence="6">
    <location>
        <begin position="986"/>
        <end position="1094"/>
    </location>
</feature>